<accession>A0A8T1MXD1</accession>
<name>A0A8T1MXD1_CLOSI</name>
<feature type="non-terminal residue" evidence="1">
    <location>
        <position position="63"/>
    </location>
</feature>
<keyword evidence="2" id="KW-1185">Reference proteome</keyword>
<comment type="caution">
    <text evidence="1">The sequence shown here is derived from an EMBL/GenBank/DDBJ whole genome shotgun (WGS) entry which is preliminary data.</text>
</comment>
<evidence type="ECO:0000313" key="1">
    <source>
        <dbReference type="EMBL" id="KAG5453556.1"/>
    </source>
</evidence>
<proteinExistence type="predicted"/>
<organism evidence="1 2">
    <name type="scientific">Clonorchis sinensis</name>
    <name type="common">Chinese liver fluke</name>
    <dbReference type="NCBI Taxonomy" id="79923"/>
    <lineage>
        <taxon>Eukaryota</taxon>
        <taxon>Metazoa</taxon>
        <taxon>Spiralia</taxon>
        <taxon>Lophotrochozoa</taxon>
        <taxon>Platyhelminthes</taxon>
        <taxon>Trematoda</taxon>
        <taxon>Digenea</taxon>
        <taxon>Opisthorchiida</taxon>
        <taxon>Opisthorchiata</taxon>
        <taxon>Opisthorchiidae</taxon>
        <taxon>Clonorchis</taxon>
    </lineage>
</organism>
<dbReference type="AlphaFoldDB" id="A0A8T1MXD1"/>
<feature type="non-terminal residue" evidence="1">
    <location>
        <position position="1"/>
    </location>
</feature>
<sequence>LGLLCLGPAGCFGSAHPFAVCSNPASSSMIDGKLRRRKVMLLGATVKNSQSPNQFTTSIQEET</sequence>
<reference evidence="1 2" key="1">
    <citation type="journal article" date="2018" name="Biotechnol. Adv.">
        <title>Improved genomic resources and new bioinformatic workflow for the carcinogenic parasite Clonorchis sinensis: Biotechnological implications.</title>
        <authorList>
            <person name="Wang D."/>
            <person name="Korhonen P.K."/>
            <person name="Gasser R.B."/>
            <person name="Young N.D."/>
        </authorList>
    </citation>
    <scope>NUCLEOTIDE SEQUENCE [LARGE SCALE GENOMIC DNA]</scope>
    <source>
        <strain evidence="1">Cs-k2</strain>
    </source>
</reference>
<protein>
    <submittedName>
        <fullName evidence="1">Uncharacterized protein</fullName>
    </submittedName>
</protein>
<dbReference type="Proteomes" id="UP000286415">
    <property type="component" value="Unassembled WGS sequence"/>
</dbReference>
<evidence type="ECO:0000313" key="2">
    <source>
        <dbReference type="Proteomes" id="UP000286415"/>
    </source>
</evidence>
<reference evidence="1 2" key="2">
    <citation type="journal article" date="2021" name="Genomics">
        <title>High-quality reference genome for Clonorchis sinensis.</title>
        <authorList>
            <person name="Young N.D."/>
            <person name="Stroehlein A.J."/>
            <person name="Kinkar L."/>
            <person name="Wang T."/>
            <person name="Sohn W.M."/>
            <person name="Chang B.C.H."/>
            <person name="Kaur P."/>
            <person name="Weisz D."/>
            <person name="Dudchenko O."/>
            <person name="Aiden E.L."/>
            <person name="Korhonen P.K."/>
            <person name="Gasser R.B."/>
        </authorList>
    </citation>
    <scope>NUCLEOTIDE SEQUENCE [LARGE SCALE GENOMIC DNA]</scope>
    <source>
        <strain evidence="1">Cs-k2</strain>
    </source>
</reference>
<gene>
    <name evidence="1" type="ORF">CSKR_201763</name>
</gene>
<dbReference type="EMBL" id="NIRI02000010">
    <property type="protein sequence ID" value="KAG5453556.1"/>
    <property type="molecule type" value="Genomic_DNA"/>
</dbReference>